<dbReference type="GO" id="GO:0055085">
    <property type="term" value="P:transmembrane transport"/>
    <property type="evidence" value="ECO:0007669"/>
    <property type="project" value="InterPro"/>
</dbReference>
<keyword evidence="5 7" id="KW-1133">Transmembrane helix</keyword>
<feature type="transmembrane region" description="Helical" evidence="7">
    <location>
        <begin position="281"/>
        <end position="302"/>
    </location>
</feature>
<comment type="caution">
    <text evidence="10">The sequence shown here is derived from an EMBL/GenBank/DDBJ whole genome shotgun (WGS) entry which is preliminary data.</text>
</comment>
<keyword evidence="6 7" id="KW-0472">Membrane</keyword>
<dbReference type="InterPro" id="IPR000515">
    <property type="entry name" value="MetI-like"/>
</dbReference>
<feature type="transmembrane region" description="Helical" evidence="7">
    <location>
        <begin position="41"/>
        <end position="63"/>
    </location>
</feature>
<evidence type="ECO:0000256" key="1">
    <source>
        <dbReference type="ARBA" id="ARBA00004651"/>
    </source>
</evidence>
<evidence type="ECO:0000256" key="4">
    <source>
        <dbReference type="ARBA" id="ARBA00022692"/>
    </source>
</evidence>
<protein>
    <submittedName>
        <fullName evidence="10">ABC transporter permease subunit</fullName>
    </submittedName>
</protein>
<dbReference type="RefSeq" id="WP_139671740.1">
    <property type="nucleotide sequence ID" value="NZ_VDLY02000016.1"/>
</dbReference>
<dbReference type="GO" id="GO:0005886">
    <property type="term" value="C:plasma membrane"/>
    <property type="evidence" value="ECO:0007669"/>
    <property type="project" value="UniProtKB-SubCell"/>
</dbReference>
<dbReference type="Gene3D" id="1.10.3720.10">
    <property type="entry name" value="MetI-like"/>
    <property type="match status" value="1"/>
</dbReference>
<evidence type="ECO:0000256" key="6">
    <source>
        <dbReference type="ARBA" id="ARBA00023136"/>
    </source>
</evidence>
<dbReference type="Proteomes" id="UP000314251">
    <property type="component" value="Unassembled WGS sequence"/>
</dbReference>
<gene>
    <name evidence="10" type="ORF">FH607_022715</name>
</gene>
<evidence type="ECO:0000313" key="10">
    <source>
        <dbReference type="EMBL" id="KAB8161899.1"/>
    </source>
</evidence>
<evidence type="ECO:0000256" key="8">
    <source>
        <dbReference type="SAM" id="MobiDB-lite"/>
    </source>
</evidence>
<dbReference type="InterPro" id="IPR035906">
    <property type="entry name" value="MetI-like_sf"/>
</dbReference>
<feature type="region of interest" description="Disordered" evidence="8">
    <location>
        <begin position="1"/>
        <end position="32"/>
    </location>
</feature>
<keyword evidence="2 7" id="KW-0813">Transport</keyword>
<evidence type="ECO:0000259" key="9">
    <source>
        <dbReference type="PROSITE" id="PS50928"/>
    </source>
</evidence>
<name>A0A5N6A1M5_9ACTN</name>
<organism evidence="10 11">
    <name type="scientific">Streptomyces mimosae</name>
    <dbReference type="NCBI Taxonomy" id="2586635"/>
    <lineage>
        <taxon>Bacteria</taxon>
        <taxon>Bacillati</taxon>
        <taxon>Actinomycetota</taxon>
        <taxon>Actinomycetes</taxon>
        <taxon>Kitasatosporales</taxon>
        <taxon>Streptomycetaceae</taxon>
        <taxon>Streptomyces</taxon>
    </lineage>
</organism>
<evidence type="ECO:0000313" key="11">
    <source>
        <dbReference type="Proteomes" id="UP000314251"/>
    </source>
</evidence>
<feature type="transmembrane region" description="Helical" evidence="7">
    <location>
        <begin position="100"/>
        <end position="124"/>
    </location>
</feature>
<comment type="similarity">
    <text evidence="7">Belongs to the binding-protein-dependent transport system permease family.</text>
</comment>
<sequence length="317" mass="34618">MAHTIVDKATPPSAGGPAPGRRRPGDDLPPWMRKTSRPVSALKAVVITGICLVMLYPIVYVIVMSLASPRQARQGVLFPTEFSLDAYRAIFSGGVVTQGLWVSFLVTATGTILSLAMTSTLAWGLTRTRQVPGARVVLVLVLASMFFGAGIIPNYLLIKQLGLLDSLWSLILPGMISAFNLVVMRNFFMELPRELMESARIDGAGEWRIFLRIVLPLSRPIMAVMGLFYAVGYWNSYFNALLYINDPEKWPIQVVLQQYVIAASPIPGMTPNPDAPPPPAITLQMAIIVAATLPILLVYPFVQRYFTSGVLTGAIKG</sequence>
<keyword evidence="11" id="KW-1185">Reference proteome</keyword>
<dbReference type="OrthoDB" id="9810086at2"/>
<evidence type="ECO:0000256" key="5">
    <source>
        <dbReference type="ARBA" id="ARBA00022989"/>
    </source>
</evidence>
<feature type="transmembrane region" description="Helical" evidence="7">
    <location>
        <begin position="209"/>
        <end position="231"/>
    </location>
</feature>
<evidence type="ECO:0000256" key="7">
    <source>
        <dbReference type="RuleBase" id="RU363032"/>
    </source>
</evidence>
<proteinExistence type="inferred from homology"/>
<feature type="transmembrane region" description="Helical" evidence="7">
    <location>
        <begin position="170"/>
        <end position="188"/>
    </location>
</feature>
<dbReference type="Pfam" id="PF00528">
    <property type="entry name" value="BPD_transp_1"/>
    <property type="match status" value="1"/>
</dbReference>
<evidence type="ECO:0000256" key="3">
    <source>
        <dbReference type="ARBA" id="ARBA00022475"/>
    </source>
</evidence>
<keyword evidence="3" id="KW-1003">Cell membrane</keyword>
<feature type="transmembrane region" description="Helical" evidence="7">
    <location>
        <begin position="136"/>
        <end position="158"/>
    </location>
</feature>
<evidence type="ECO:0000256" key="2">
    <source>
        <dbReference type="ARBA" id="ARBA00022448"/>
    </source>
</evidence>
<dbReference type="CDD" id="cd06261">
    <property type="entry name" value="TM_PBP2"/>
    <property type="match status" value="1"/>
</dbReference>
<accession>A0A5N6A1M5</accession>
<feature type="domain" description="ABC transmembrane type-1" evidence="9">
    <location>
        <begin position="100"/>
        <end position="299"/>
    </location>
</feature>
<comment type="subcellular location">
    <subcellularLocation>
        <location evidence="1 7">Cell membrane</location>
        <topology evidence="1 7">Multi-pass membrane protein</topology>
    </subcellularLocation>
</comment>
<dbReference type="PROSITE" id="PS50928">
    <property type="entry name" value="ABC_TM1"/>
    <property type="match status" value="1"/>
</dbReference>
<dbReference type="PANTHER" id="PTHR43744">
    <property type="entry name" value="ABC TRANSPORTER PERMEASE PROTEIN MG189-RELATED-RELATED"/>
    <property type="match status" value="1"/>
</dbReference>
<dbReference type="SUPFAM" id="SSF161098">
    <property type="entry name" value="MetI-like"/>
    <property type="match status" value="1"/>
</dbReference>
<dbReference type="EMBL" id="VDLY02000016">
    <property type="protein sequence ID" value="KAB8161899.1"/>
    <property type="molecule type" value="Genomic_DNA"/>
</dbReference>
<reference evidence="10" key="1">
    <citation type="submission" date="2019-10" db="EMBL/GenBank/DDBJ databases">
        <title>Nonomuraea sp. nov., isolated from Phyllanthus amarus.</title>
        <authorList>
            <person name="Klykleung N."/>
            <person name="Tanasupawat S."/>
        </authorList>
    </citation>
    <scope>NUCLEOTIDE SEQUENCE [LARGE SCALE GENOMIC DNA]</scope>
    <source>
        <strain evidence="10">3MP-10</strain>
    </source>
</reference>
<dbReference type="AlphaFoldDB" id="A0A5N6A1M5"/>
<dbReference type="PANTHER" id="PTHR43744:SF9">
    <property type="entry name" value="POLYGALACTURONAN_RHAMNOGALACTURONAN TRANSPORT SYSTEM PERMEASE PROTEIN YTCP"/>
    <property type="match status" value="1"/>
</dbReference>
<keyword evidence="4 7" id="KW-0812">Transmembrane</keyword>